<sequence length="438" mass="50829">MKNKIKTIIEPLRPYIYDVNVSGEIKNLTAPPYDVISKELQDELYRRSEYNIIRLEYGKELLNDDNKENKYTRAAHLFGEWIDKGILKRAEKSTIYVYSQIFDVDGIEYERTGFMSLFKLPESKENNSIYGHEATLSKPKEDRFRLMENANANFSPVFSIFEDDNQKVLNILKTVLSEKEVKKIFDFIDDSGIRNMLYAIEDEKIIYDIQNVMSDKSVYIADGHHRFETCINYRDYVKKNGLDKKGINADYCLMFFAPSVQKGLVILPTHRGIKGKNINIENFIKILNKFFILKETNVDDLINENKKTGEKNVSFGFAHKSGRNFILSFKNETADSKAINPLDNLDVSILQEYILKKALEITQEEIDNQKYLVYEKDAKKALEKVKKGELEAVFFMNPTKIEDVIKIASVNLRMPQKSTYFYPKLISGLLINPLIKQS</sequence>
<organism evidence="1 2">
    <name type="scientific">Candidatus Acidulodesulfobacterium acidiphilum</name>
    <dbReference type="NCBI Taxonomy" id="2597224"/>
    <lineage>
        <taxon>Bacteria</taxon>
        <taxon>Deltaproteobacteria</taxon>
        <taxon>Candidatus Acidulodesulfobacterales</taxon>
        <taxon>Candidatus Acidulodesulfobacterium</taxon>
    </lineage>
</organism>
<evidence type="ECO:0000313" key="2">
    <source>
        <dbReference type="Proteomes" id="UP000322454"/>
    </source>
</evidence>
<dbReference type="PIRSF" id="PIRSF033563">
    <property type="entry name" value="UCP033563"/>
    <property type="match status" value="1"/>
</dbReference>
<dbReference type="EMBL" id="SHMQ01000043">
    <property type="protein sequence ID" value="RZV37164.1"/>
    <property type="molecule type" value="Genomic_DNA"/>
</dbReference>
<evidence type="ECO:0000313" key="1">
    <source>
        <dbReference type="EMBL" id="RZV37164.1"/>
    </source>
</evidence>
<dbReference type="PANTHER" id="PTHR36454:SF1">
    <property type="entry name" value="DUF1015 DOMAIN-CONTAINING PROTEIN"/>
    <property type="match status" value="1"/>
</dbReference>
<protein>
    <submittedName>
        <fullName evidence="1">DUF1015 domain-containing protein</fullName>
    </submittedName>
</protein>
<gene>
    <name evidence="1" type="ORF">EVJ48_09390</name>
</gene>
<dbReference type="AlphaFoldDB" id="A0A520X7I7"/>
<reference evidence="1 2" key="1">
    <citation type="submission" date="2019-01" db="EMBL/GenBank/DDBJ databases">
        <title>Insights into ecological role of a new deltaproteobacterial order Candidatus Sinidesulfobacterales (Sva0485) by metagenomics and metatranscriptomics.</title>
        <authorList>
            <person name="Tan S."/>
            <person name="Liu J."/>
            <person name="Fang Y."/>
            <person name="Hedlund B."/>
            <person name="Lian Z.-H."/>
            <person name="Huang L.-Y."/>
            <person name="Li J.-T."/>
            <person name="Huang L.-N."/>
            <person name="Li W.-J."/>
            <person name="Jiang H.-C."/>
            <person name="Dong H.-L."/>
            <person name="Shu W.-S."/>
        </authorList>
    </citation>
    <scope>NUCLEOTIDE SEQUENCE [LARGE SCALE GENOMIC DNA]</scope>
    <source>
        <strain evidence="1">AP4</strain>
    </source>
</reference>
<proteinExistence type="predicted"/>
<dbReference type="Pfam" id="PF06245">
    <property type="entry name" value="DUF1015"/>
    <property type="match status" value="1"/>
</dbReference>
<comment type="caution">
    <text evidence="1">The sequence shown here is derived from an EMBL/GenBank/DDBJ whole genome shotgun (WGS) entry which is preliminary data.</text>
</comment>
<dbReference type="Proteomes" id="UP000322454">
    <property type="component" value="Unassembled WGS sequence"/>
</dbReference>
<dbReference type="InterPro" id="IPR008323">
    <property type="entry name" value="UCP033563"/>
</dbReference>
<dbReference type="PANTHER" id="PTHR36454">
    <property type="entry name" value="LMO2823 PROTEIN"/>
    <property type="match status" value="1"/>
</dbReference>
<accession>A0A520X7I7</accession>
<name>A0A520X7I7_9DELT</name>